<name>A0A7S3ZJG8_9STRA</name>
<dbReference type="AlphaFoldDB" id="A0A7S3ZJG8"/>
<sequence>MNTALYCTSTAPTDTYYTHTNLGKAGELRPSLRPRSAAGRRPSKVKDGPRSALWPGAAVRSGDGDRFRRGLLTHNGNARAIAAALAKKPRPRPGAARTTRDRGFAPGWGPVTRASWDQAMAPRASAARSRGTPPGWGLGAVALATARPRTAPHPRLHSCAGSVEWTHPHPRPPHEAALGVRADLLALSKAVAGPDWRAVPDAPARREFPDAYFETHGGARPQSLEIGRPRSAPPRRYRPSPTDA</sequence>
<gene>
    <name evidence="2" type="ORF">PCAL00307_LOCUS565</name>
</gene>
<reference evidence="2" key="1">
    <citation type="submission" date="2021-01" db="EMBL/GenBank/DDBJ databases">
        <authorList>
            <person name="Corre E."/>
            <person name="Pelletier E."/>
            <person name="Niang G."/>
            <person name="Scheremetjew M."/>
            <person name="Finn R."/>
            <person name="Kale V."/>
            <person name="Holt S."/>
            <person name="Cochrane G."/>
            <person name="Meng A."/>
            <person name="Brown T."/>
            <person name="Cohen L."/>
        </authorList>
    </citation>
    <scope>NUCLEOTIDE SEQUENCE</scope>
    <source>
        <strain evidence="2">CCMP1756</strain>
    </source>
</reference>
<evidence type="ECO:0000256" key="1">
    <source>
        <dbReference type="SAM" id="MobiDB-lite"/>
    </source>
</evidence>
<evidence type="ECO:0000313" key="2">
    <source>
        <dbReference type="EMBL" id="CAE0685131.1"/>
    </source>
</evidence>
<protein>
    <submittedName>
        <fullName evidence="2">Uncharacterized protein</fullName>
    </submittedName>
</protein>
<feature type="region of interest" description="Disordered" evidence="1">
    <location>
        <begin position="25"/>
        <end position="65"/>
    </location>
</feature>
<feature type="region of interest" description="Disordered" evidence="1">
    <location>
        <begin position="86"/>
        <end position="110"/>
    </location>
</feature>
<organism evidence="2">
    <name type="scientific">Pelagomonas calceolata</name>
    <dbReference type="NCBI Taxonomy" id="35677"/>
    <lineage>
        <taxon>Eukaryota</taxon>
        <taxon>Sar</taxon>
        <taxon>Stramenopiles</taxon>
        <taxon>Ochrophyta</taxon>
        <taxon>Pelagophyceae</taxon>
        <taxon>Pelagomonadales</taxon>
        <taxon>Pelagomonadaceae</taxon>
        <taxon>Pelagomonas</taxon>
    </lineage>
</organism>
<proteinExistence type="predicted"/>
<feature type="region of interest" description="Disordered" evidence="1">
    <location>
        <begin position="214"/>
        <end position="244"/>
    </location>
</feature>
<accession>A0A7S3ZJG8</accession>
<dbReference type="EMBL" id="HBIW01000674">
    <property type="protein sequence ID" value="CAE0685131.1"/>
    <property type="molecule type" value="Transcribed_RNA"/>
</dbReference>